<sequence>MRAETPVLRGGGAARAISAGVAGADYVELVVEDGGDGNGNDHADWGNARFHCGG</sequence>
<dbReference type="Proteomes" id="UP001595829">
    <property type="component" value="Unassembled WGS sequence"/>
</dbReference>
<dbReference type="InterPro" id="IPR013222">
    <property type="entry name" value="Glyco_hyd_98_carb-bd"/>
</dbReference>
<proteinExistence type="predicted"/>
<evidence type="ECO:0000313" key="3">
    <source>
        <dbReference type="Proteomes" id="UP001595829"/>
    </source>
</evidence>
<dbReference type="EMBL" id="JBHSJD010000009">
    <property type="protein sequence ID" value="MFC5023456.1"/>
    <property type="molecule type" value="Genomic_DNA"/>
</dbReference>
<name>A0ABV9XDZ4_9ACTN</name>
<evidence type="ECO:0000313" key="2">
    <source>
        <dbReference type="EMBL" id="MFC5023456.1"/>
    </source>
</evidence>
<dbReference type="InterPro" id="IPR038637">
    <property type="entry name" value="NPCBM_sf"/>
</dbReference>
<keyword evidence="3" id="KW-1185">Reference proteome</keyword>
<reference evidence="3" key="1">
    <citation type="journal article" date="2019" name="Int. J. Syst. Evol. Microbiol.">
        <title>The Global Catalogue of Microorganisms (GCM) 10K type strain sequencing project: providing services to taxonomists for standard genome sequencing and annotation.</title>
        <authorList>
            <consortium name="The Broad Institute Genomics Platform"/>
            <consortium name="The Broad Institute Genome Sequencing Center for Infectious Disease"/>
            <person name="Wu L."/>
            <person name="Ma J."/>
        </authorList>
    </citation>
    <scope>NUCLEOTIDE SEQUENCE [LARGE SCALE GENOMIC DNA]</scope>
    <source>
        <strain evidence="3">CGMCC 4.1648</strain>
    </source>
</reference>
<accession>A0ABV9XDZ4</accession>
<dbReference type="Gene3D" id="2.60.120.1060">
    <property type="entry name" value="NPCBM/NEW2 domain"/>
    <property type="match status" value="1"/>
</dbReference>
<organism evidence="2 3">
    <name type="scientific">Streptomyces coeruleoprunus</name>
    <dbReference type="NCBI Taxonomy" id="285563"/>
    <lineage>
        <taxon>Bacteria</taxon>
        <taxon>Bacillati</taxon>
        <taxon>Actinomycetota</taxon>
        <taxon>Actinomycetes</taxon>
        <taxon>Kitasatosporales</taxon>
        <taxon>Streptomycetaceae</taxon>
        <taxon>Streptomyces</taxon>
    </lineage>
</organism>
<dbReference type="SUPFAM" id="SSF49785">
    <property type="entry name" value="Galactose-binding domain-like"/>
    <property type="match status" value="1"/>
</dbReference>
<comment type="caution">
    <text evidence="2">The sequence shown here is derived from an EMBL/GenBank/DDBJ whole genome shotgun (WGS) entry which is preliminary data.</text>
</comment>
<dbReference type="RefSeq" id="WP_380867726.1">
    <property type="nucleotide sequence ID" value="NZ_BAABIT010000001.1"/>
</dbReference>
<evidence type="ECO:0000259" key="1">
    <source>
        <dbReference type="Pfam" id="PF08305"/>
    </source>
</evidence>
<gene>
    <name evidence="2" type="ORF">ACFPM3_15065</name>
</gene>
<feature type="domain" description="Glycosyl hydrolase family 98 putative carbohydrate-binding module" evidence="1">
    <location>
        <begin position="3"/>
        <end position="50"/>
    </location>
</feature>
<protein>
    <submittedName>
        <fullName evidence="2">NPCBM/NEW2 domain-containing protein</fullName>
    </submittedName>
</protein>
<dbReference type="Pfam" id="PF08305">
    <property type="entry name" value="NPCBM"/>
    <property type="match status" value="1"/>
</dbReference>
<dbReference type="InterPro" id="IPR008979">
    <property type="entry name" value="Galactose-bd-like_sf"/>
</dbReference>